<feature type="transmembrane region" description="Helical" evidence="8">
    <location>
        <begin position="76"/>
        <end position="95"/>
    </location>
</feature>
<evidence type="ECO:0000256" key="3">
    <source>
        <dbReference type="ARBA" id="ARBA00022692"/>
    </source>
</evidence>
<evidence type="ECO:0000256" key="2">
    <source>
        <dbReference type="ARBA" id="ARBA00010581"/>
    </source>
</evidence>
<feature type="domain" description="Heme-copper oxidase subunit III family profile" evidence="9">
    <location>
        <begin position="32"/>
        <end position="212"/>
    </location>
</feature>
<dbReference type="InterPro" id="IPR024791">
    <property type="entry name" value="Cyt_c/ubiquinol_Oxase_su3"/>
</dbReference>
<evidence type="ECO:0000256" key="4">
    <source>
        <dbReference type="ARBA" id="ARBA00022989"/>
    </source>
</evidence>
<feature type="transmembrane region" description="Helical" evidence="8">
    <location>
        <begin position="107"/>
        <end position="126"/>
    </location>
</feature>
<dbReference type="Proteomes" id="UP000669060">
    <property type="component" value="Unassembled WGS sequence"/>
</dbReference>
<feature type="transmembrane region" description="Helical" evidence="8">
    <location>
        <begin position="146"/>
        <end position="166"/>
    </location>
</feature>
<dbReference type="PANTHER" id="PTHR11403:SF10">
    <property type="entry name" value="CYTOCHROME C OXIDASE"/>
    <property type="match status" value="1"/>
</dbReference>
<comment type="subcellular location">
    <subcellularLocation>
        <location evidence="6">Cell membrane</location>
        <topology evidence="6">Multi-pass membrane protein</topology>
    </subcellularLocation>
    <subcellularLocation>
        <location evidence="1">Membrane</location>
        <topology evidence="1">Multi-pass membrane protein</topology>
    </subcellularLocation>
</comment>
<dbReference type="Gene3D" id="1.20.120.80">
    <property type="entry name" value="Cytochrome c oxidase, subunit III, four-helix bundle"/>
    <property type="match status" value="1"/>
</dbReference>
<evidence type="ECO:0000256" key="7">
    <source>
        <dbReference type="SAM" id="MobiDB-lite"/>
    </source>
</evidence>
<comment type="similarity">
    <text evidence="2 6">Belongs to the cytochrome c oxidase subunit 3 family.</text>
</comment>
<name>A0ABS3TKE2_9PSED</name>
<reference evidence="10 11" key="1">
    <citation type="submission" date="2020-12" db="EMBL/GenBank/DDBJ databases">
        <title>Pseudomonas schmalbachii sp. nov. isolated from millipede gut.</title>
        <authorList>
            <person name="Shelomi M."/>
        </authorList>
    </citation>
    <scope>NUCLEOTIDE SEQUENCE [LARGE SCALE GENOMIC DNA]</scope>
    <source>
        <strain evidence="10 11">Milli4</strain>
    </source>
</reference>
<dbReference type="PROSITE" id="PS50253">
    <property type="entry name" value="COX3"/>
    <property type="match status" value="1"/>
</dbReference>
<dbReference type="RefSeq" id="WP_208311477.1">
    <property type="nucleotide sequence ID" value="NZ_JAELYA010000001.1"/>
</dbReference>
<proteinExistence type="inferred from homology"/>
<feature type="transmembrane region" description="Helical" evidence="8">
    <location>
        <begin position="186"/>
        <end position="207"/>
    </location>
</feature>
<dbReference type="EMBL" id="JAELYA010000001">
    <property type="protein sequence ID" value="MBO3273643.1"/>
    <property type="molecule type" value="Genomic_DNA"/>
</dbReference>
<dbReference type="PANTHER" id="PTHR11403">
    <property type="entry name" value="CYTOCHROME C OXIDASE SUBUNIT III"/>
    <property type="match status" value="1"/>
</dbReference>
<keyword evidence="5 8" id="KW-0472">Membrane</keyword>
<feature type="transmembrane region" description="Helical" evidence="8">
    <location>
        <begin position="37"/>
        <end position="56"/>
    </location>
</feature>
<evidence type="ECO:0000259" key="9">
    <source>
        <dbReference type="PROSITE" id="PS50253"/>
    </source>
</evidence>
<dbReference type="InterPro" id="IPR013833">
    <property type="entry name" value="Cyt_c_oxidase_su3_a-hlx"/>
</dbReference>
<dbReference type="Pfam" id="PF00510">
    <property type="entry name" value="COX3"/>
    <property type="match status" value="1"/>
</dbReference>
<evidence type="ECO:0000313" key="10">
    <source>
        <dbReference type="EMBL" id="MBO3273643.1"/>
    </source>
</evidence>
<keyword evidence="3 6" id="KW-0812">Transmembrane</keyword>
<evidence type="ECO:0000256" key="6">
    <source>
        <dbReference type="RuleBase" id="RU003376"/>
    </source>
</evidence>
<feature type="region of interest" description="Disordered" evidence="7">
    <location>
        <begin position="1"/>
        <end position="21"/>
    </location>
</feature>
<evidence type="ECO:0000313" key="11">
    <source>
        <dbReference type="Proteomes" id="UP000669060"/>
    </source>
</evidence>
<organism evidence="10 11">
    <name type="scientific">Pseudomonas schmalbachii</name>
    <dbReference type="NCBI Taxonomy" id="2816993"/>
    <lineage>
        <taxon>Bacteria</taxon>
        <taxon>Pseudomonadati</taxon>
        <taxon>Pseudomonadota</taxon>
        <taxon>Gammaproteobacteria</taxon>
        <taxon>Pseudomonadales</taxon>
        <taxon>Pseudomonadaceae</taxon>
        <taxon>Pseudomonas</taxon>
    </lineage>
</organism>
<evidence type="ECO:0000256" key="1">
    <source>
        <dbReference type="ARBA" id="ARBA00004141"/>
    </source>
</evidence>
<comment type="caution">
    <text evidence="10">The sequence shown here is derived from an EMBL/GenBank/DDBJ whole genome shotgun (WGS) entry which is preliminary data.</text>
</comment>
<keyword evidence="4 8" id="KW-1133">Transmembrane helix</keyword>
<dbReference type="InterPro" id="IPR000298">
    <property type="entry name" value="Cyt_c_oxidase-like_su3"/>
</dbReference>
<dbReference type="InterPro" id="IPR035973">
    <property type="entry name" value="Cyt_c_oxidase_su3-like_sf"/>
</dbReference>
<accession>A0ABS3TKE2</accession>
<keyword evidence="11" id="KW-1185">Reference proteome</keyword>
<evidence type="ECO:0000256" key="5">
    <source>
        <dbReference type="ARBA" id="ARBA00023136"/>
    </source>
</evidence>
<protein>
    <submittedName>
        <fullName evidence="10">Cytochrome c oxidase subunit 3</fullName>
    </submittedName>
</protein>
<sequence length="224" mass="24371">MNSQLLKNIDDNDPSGWSGEPAAHIDRERTAKVGLRVFLCVVSSLFFLFLIAFIARSQIGDWQALTDPVAPLANPWLLWVNTGVLAVASVGLQWARVAARRDDRRGTLAGMIVGGLCALGFLLGQLAVWQQFVDSGYLVSGNPANAFFYLLTGLHGAHLLGGLVAWSRTFARLLNHMPLPRLSGSVGLCATYWHYLLALWVVLLLLLTSSPATYHAIAAFCGLR</sequence>
<dbReference type="SUPFAM" id="SSF81452">
    <property type="entry name" value="Cytochrome c oxidase subunit III-like"/>
    <property type="match status" value="1"/>
</dbReference>
<gene>
    <name evidence="10" type="ORF">JFY56_00200</name>
</gene>
<evidence type="ECO:0000256" key="8">
    <source>
        <dbReference type="SAM" id="Phobius"/>
    </source>
</evidence>